<dbReference type="EMBL" id="CAICTM010003740">
    <property type="protein sequence ID" value="CAB9531619.1"/>
    <property type="molecule type" value="Genomic_DNA"/>
</dbReference>
<evidence type="ECO:0000313" key="3">
    <source>
        <dbReference type="EMBL" id="CAB9531619.1"/>
    </source>
</evidence>
<feature type="domain" description="Ubiquitin-like" evidence="1">
    <location>
        <begin position="37"/>
        <end position="103"/>
    </location>
</feature>
<organism evidence="2 4">
    <name type="scientific">Seminavis robusta</name>
    <dbReference type="NCBI Taxonomy" id="568900"/>
    <lineage>
        <taxon>Eukaryota</taxon>
        <taxon>Sar</taxon>
        <taxon>Stramenopiles</taxon>
        <taxon>Ochrophyta</taxon>
        <taxon>Bacillariophyta</taxon>
        <taxon>Bacillariophyceae</taxon>
        <taxon>Bacillariophycidae</taxon>
        <taxon>Naviculales</taxon>
        <taxon>Naviculaceae</taxon>
        <taxon>Seminavis</taxon>
    </lineage>
</organism>
<comment type="caution">
    <text evidence="2">The sequence shown here is derived from an EMBL/GenBank/DDBJ whole genome shotgun (WGS) entry which is preliminary data.</text>
</comment>
<dbReference type="Gene3D" id="3.10.20.90">
    <property type="entry name" value="Phosphatidylinositol 3-kinase Catalytic Subunit, Chain A, domain 1"/>
    <property type="match status" value="1"/>
</dbReference>
<evidence type="ECO:0000313" key="2">
    <source>
        <dbReference type="EMBL" id="CAB9499268.1"/>
    </source>
</evidence>
<reference evidence="2" key="1">
    <citation type="submission" date="2020-06" db="EMBL/GenBank/DDBJ databases">
        <authorList>
            <consortium name="Plant Systems Biology data submission"/>
        </authorList>
    </citation>
    <scope>NUCLEOTIDE SEQUENCE</scope>
    <source>
        <strain evidence="2">D6</strain>
    </source>
</reference>
<sequence length="113" mass="12496">MFNQPEETFEDLNSSIASLDLNDLPKPAEAERKLSGIRRGVFVAYGMKSLNFFVDVNESLAEVQRTVEARTGIPMDNQVLEWENTGVLIDGNKSLRDYGMMSGGFCALSSKDA</sequence>
<evidence type="ECO:0000313" key="4">
    <source>
        <dbReference type="Proteomes" id="UP001153069"/>
    </source>
</evidence>
<dbReference type="AlphaFoldDB" id="A0A9N8H256"/>
<accession>A0A9N8H256</accession>
<keyword evidence="4" id="KW-1185">Reference proteome</keyword>
<dbReference type="InterPro" id="IPR000626">
    <property type="entry name" value="Ubiquitin-like_dom"/>
</dbReference>
<gene>
    <name evidence="3" type="ORF">SEMRO_3742_G350780.1</name>
    <name evidence="2" type="ORF">SEMRO_57_G033230.1</name>
</gene>
<proteinExistence type="predicted"/>
<dbReference type="InterPro" id="IPR029071">
    <property type="entry name" value="Ubiquitin-like_domsf"/>
</dbReference>
<dbReference type="Proteomes" id="UP001153069">
    <property type="component" value="Unassembled WGS sequence"/>
</dbReference>
<protein>
    <recommendedName>
        <fullName evidence="1">Ubiquitin-like domain-containing protein</fullName>
    </recommendedName>
</protein>
<dbReference type="EMBL" id="CAICTM010000056">
    <property type="protein sequence ID" value="CAB9499268.1"/>
    <property type="molecule type" value="Genomic_DNA"/>
</dbReference>
<name>A0A9N8H256_9STRA</name>
<dbReference type="SUPFAM" id="SSF54236">
    <property type="entry name" value="Ubiquitin-like"/>
    <property type="match status" value="1"/>
</dbReference>
<dbReference type="PROSITE" id="PS50053">
    <property type="entry name" value="UBIQUITIN_2"/>
    <property type="match status" value="1"/>
</dbReference>
<evidence type="ECO:0000259" key="1">
    <source>
        <dbReference type="PROSITE" id="PS50053"/>
    </source>
</evidence>